<sequence length="124" mass="12677">MQISNALDNLALGCSTTQANLTWAIARNPLPNGSQPRYIKIDNINNATGVFVKVATAAGTITVPGSSTVGNCFFIAPFSSETVELITEGGNVASSAFNDGTGNCVISGITNDSTAIIVITPIGE</sequence>
<protein>
    <submittedName>
        <fullName evidence="1">Uncharacterized protein</fullName>
    </submittedName>
</protein>
<name>A0A6J5N2T8_9CAUD</name>
<dbReference type="EMBL" id="LR796558">
    <property type="protein sequence ID" value="CAB4151643.1"/>
    <property type="molecule type" value="Genomic_DNA"/>
</dbReference>
<evidence type="ECO:0000313" key="1">
    <source>
        <dbReference type="EMBL" id="CAB4151643.1"/>
    </source>
</evidence>
<reference evidence="1" key="1">
    <citation type="submission" date="2020-04" db="EMBL/GenBank/DDBJ databases">
        <authorList>
            <person name="Chiriac C."/>
            <person name="Salcher M."/>
            <person name="Ghai R."/>
            <person name="Kavagutti S V."/>
        </authorList>
    </citation>
    <scope>NUCLEOTIDE SEQUENCE</scope>
</reference>
<organism evidence="1">
    <name type="scientific">uncultured Caudovirales phage</name>
    <dbReference type="NCBI Taxonomy" id="2100421"/>
    <lineage>
        <taxon>Viruses</taxon>
        <taxon>Duplodnaviria</taxon>
        <taxon>Heunggongvirae</taxon>
        <taxon>Uroviricota</taxon>
        <taxon>Caudoviricetes</taxon>
        <taxon>Peduoviridae</taxon>
        <taxon>Maltschvirus</taxon>
        <taxon>Maltschvirus maltsch</taxon>
    </lineage>
</organism>
<gene>
    <name evidence="1" type="ORF">UFOVP592_28</name>
</gene>
<proteinExistence type="predicted"/>
<accession>A0A6J5N2T8</accession>